<evidence type="ECO:0000313" key="6">
    <source>
        <dbReference type="EMBL" id="RFC55243.1"/>
    </source>
</evidence>
<dbReference type="InterPro" id="IPR041382">
    <property type="entry name" value="SH3_16"/>
</dbReference>
<sequence length="255" mass="29104">MNIGINAICGLTVIPVRADHQDTSEIVTQLLFGETVTIIEIHHQWVKIKIVHDQYEGWVDNKQLLKVSDSTFESLNKNTKRQHTDLNTLQTPWGKQHVLQGSPILSTSNNFRIDDLQFESHSNSGSNTVYDSLTEIALSYSNSPYLWGGRTAFGIDCSGFTQTVYHQMNYYLPRDASQQFLKGEPIAFDQQQPGDLAFFKSEKTGNIHHVGIILDKEKIIHAHGKVRIDTLNPEGVYNEDKKYYSHKFTGIKRYF</sequence>
<dbReference type="Pfam" id="PF18348">
    <property type="entry name" value="SH3_16"/>
    <property type="match status" value="1"/>
</dbReference>
<dbReference type="Gene3D" id="2.30.30.40">
    <property type="entry name" value="SH3 Domains"/>
    <property type="match status" value="1"/>
</dbReference>
<comment type="caution">
    <text evidence="6">The sequence shown here is derived from an EMBL/GenBank/DDBJ whole genome shotgun (WGS) entry which is preliminary data.</text>
</comment>
<dbReference type="Pfam" id="PF00877">
    <property type="entry name" value="NLPC_P60"/>
    <property type="match status" value="1"/>
</dbReference>
<keyword evidence="3 6" id="KW-0378">Hydrolase</keyword>
<dbReference type="Gene3D" id="3.90.1720.10">
    <property type="entry name" value="endopeptidase domain like (from Nostoc punctiforme)"/>
    <property type="match status" value="1"/>
</dbReference>
<gene>
    <name evidence="6" type="ORF">DXU93_05325</name>
</gene>
<dbReference type="InterPro" id="IPR038765">
    <property type="entry name" value="Papain-like_cys_pep_sf"/>
</dbReference>
<dbReference type="PANTHER" id="PTHR47053">
    <property type="entry name" value="MUREIN DD-ENDOPEPTIDASE MEPH-RELATED"/>
    <property type="match status" value="1"/>
</dbReference>
<dbReference type="PROSITE" id="PS51935">
    <property type="entry name" value="NLPC_P60"/>
    <property type="match status" value="1"/>
</dbReference>
<dbReference type="GO" id="GO:0008234">
    <property type="term" value="F:cysteine-type peptidase activity"/>
    <property type="evidence" value="ECO:0007669"/>
    <property type="project" value="UniProtKB-KW"/>
</dbReference>
<evidence type="ECO:0000313" key="7">
    <source>
        <dbReference type="Proteomes" id="UP000257127"/>
    </source>
</evidence>
<dbReference type="InterPro" id="IPR051202">
    <property type="entry name" value="Peptidase_C40"/>
</dbReference>
<comment type="similarity">
    <text evidence="1">Belongs to the peptidase C40 family.</text>
</comment>
<evidence type="ECO:0000256" key="1">
    <source>
        <dbReference type="ARBA" id="ARBA00007074"/>
    </source>
</evidence>
<proteinExistence type="inferred from homology"/>
<evidence type="ECO:0000256" key="2">
    <source>
        <dbReference type="ARBA" id="ARBA00022670"/>
    </source>
</evidence>
<dbReference type="AlphaFoldDB" id="A0A3E1F0J2"/>
<accession>A0A3E1F0J2</accession>
<dbReference type="EMBL" id="QURB01000002">
    <property type="protein sequence ID" value="RFC55243.1"/>
    <property type="molecule type" value="Genomic_DNA"/>
</dbReference>
<dbReference type="Proteomes" id="UP000257127">
    <property type="component" value="Unassembled WGS sequence"/>
</dbReference>
<organism evidence="6 7">
    <name type="scientific">Brumimicrobium aurantiacum</name>
    <dbReference type="NCBI Taxonomy" id="1737063"/>
    <lineage>
        <taxon>Bacteria</taxon>
        <taxon>Pseudomonadati</taxon>
        <taxon>Bacteroidota</taxon>
        <taxon>Flavobacteriia</taxon>
        <taxon>Flavobacteriales</taxon>
        <taxon>Crocinitomicaceae</taxon>
        <taxon>Brumimicrobium</taxon>
    </lineage>
</organism>
<dbReference type="RefSeq" id="WP_116880223.1">
    <property type="nucleotide sequence ID" value="NZ_QURB01000002.1"/>
</dbReference>
<keyword evidence="4" id="KW-0788">Thiol protease</keyword>
<dbReference type="PANTHER" id="PTHR47053:SF1">
    <property type="entry name" value="MUREIN DD-ENDOPEPTIDASE MEPH-RELATED"/>
    <property type="match status" value="1"/>
</dbReference>
<dbReference type="InterPro" id="IPR000064">
    <property type="entry name" value="NLP_P60_dom"/>
</dbReference>
<evidence type="ECO:0000256" key="4">
    <source>
        <dbReference type="ARBA" id="ARBA00022807"/>
    </source>
</evidence>
<keyword evidence="2" id="KW-0645">Protease</keyword>
<name>A0A3E1F0J2_9FLAO</name>
<dbReference type="SUPFAM" id="SSF54001">
    <property type="entry name" value="Cysteine proteinases"/>
    <property type="match status" value="1"/>
</dbReference>
<protein>
    <submittedName>
        <fullName evidence="6">Hydrolase Nlp/P60</fullName>
    </submittedName>
</protein>
<evidence type="ECO:0000259" key="5">
    <source>
        <dbReference type="PROSITE" id="PS51935"/>
    </source>
</evidence>
<keyword evidence="7" id="KW-1185">Reference proteome</keyword>
<evidence type="ECO:0000256" key="3">
    <source>
        <dbReference type="ARBA" id="ARBA00022801"/>
    </source>
</evidence>
<feature type="domain" description="NlpC/P60" evidence="5">
    <location>
        <begin position="127"/>
        <end position="255"/>
    </location>
</feature>
<reference evidence="6 7" key="1">
    <citation type="submission" date="2018-08" db="EMBL/GenBank/DDBJ databases">
        <title>The draft genome squence of Brumimicrobium sp. N62.</title>
        <authorList>
            <person name="Du Z.-J."/>
            <person name="Luo H.-R."/>
        </authorList>
    </citation>
    <scope>NUCLEOTIDE SEQUENCE [LARGE SCALE GENOMIC DNA]</scope>
    <source>
        <strain evidence="6 7">N62</strain>
    </source>
</reference>
<dbReference type="GO" id="GO:0006508">
    <property type="term" value="P:proteolysis"/>
    <property type="evidence" value="ECO:0007669"/>
    <property type="project" value="UniProtKB-KW"/>
</dbReference>
<dbReference type="OrthoDB" id="9813368at2"/>